<proteinExistence type="predicted"/>
<dbReference type="EMBL" id="GBXI01003205">
    <property type="protein sequence ID" value="JAD11087.1"/>
    <property type="molecule type" value="Transcribed_RNA"/>
</dbReference>
<name>A0A0A1XJG4_ZEUCU</name>
<protein>
    <submittedName>
        <fullName evidence="2">Uncharacterized protein</fullName>
    </submittedName>
</protein>
<reference evidence="2" key="1">
    <citation type="submission" date="2014-11" db="EMBL/GenBank/DDBJ databases">
        <authorList>
            <person name="Geib S."/>
        </authorList>
    </citation>
    <scope>NUCLEOTIDE SEQUENCE</scope>
</reference>
<feature type="compositionally biased region" description="Basic and acidic residues" evidence="1">
    <location>
        <begin position="58"/>
        <end position="88"/>
    </location>
</feature>
<evidence type="ECO:0000256" key="1">
    <source>
        <dbReference type="SAM" id="MobiDB-lite"/>
    </source>
</evidence>
<feature type="region of interest" description="Disordered" evidence="1">
    <location>
        <begin position="27"/>
        <end position="89"/>
    </location>
</feature>
<organism evidence="2">
    <name type="scientific">Zeugodacus cucurbitae</name>
    <name type="common">Melon fruit fly</name>
    <name type="synonym">Bactrocera cucurbitae</name>
    <dbReference type="NCBI Taxonomy" id="28588"/>
    <lineage>
        <taxon>Eukaryota</taxon>
        <taxon>Metazoa</taxon>
        <taxon>Ecdysozoa</taxon>
        <taxon>Arthropoda</taxon>
        <taxon>Hexapoda</taxon>
        <taxon>Insecta</taxon>
        <taxon>Pterygota</taxon>
        <taxon>Neoptera</taxon>
        <taxon>Endopterygota</taxon>
        <taxon>Diptera</taxon>
        <taxon>Brachycera</taxon>
        <taxon>Muscomorpha</taxon>
        <taxon>Tephritoidea</taxon>
        <taxon>Tephritidae</taxon>
        <taxon>Zeugodacus</taxon>
        <taxon>Zeugodacus</taxon>
    </lineage>
</organism>
<accession>A0A0A1XJG4</accession>
<sequence>DIYSTNAFESSLMPTNLSGNEFLSVNNELQRKKKDHKKLKKLKEEKAKKKKDKKSKCKERTEHHEKLLHKTEKMHKEIPKDPTLRDEEQQQLVNKDLLKRLKKEKKKKYKQVCHDFFQREHLD</sequence>
<feature type="non-terminal residue" evidence="2">
    <location>
        <position position="1"/>
    </location>
</feature>
<feature type="compositionally biased region" description="Basic residues" evidence="1">
    <location>
        <begin position="31"/>
        <end position="41"/>
    </location>
</feature>
<feature type="compositionally biased region" description="Basic residues" evidence="1">
    <location>
        <begin position="48"/>
        <end position="57"/>
    </location>
</feature>
<dbReference type="AlphaFoldDB" id="A0A0A1XJG4"/>
<gene>
    <name evidence="2" type="ORF">g.14260</name>
</gene>
<reference evidence="2" key="2">
    <citation type="journal article" date="2015" name="Gigascience">
        <title>Reconstructing a comprehensive transcriptome assembly of a white-pupal translocated strain of the pest fruit fly Bactrocera cucurbitae.</title>
        <authorList>
            <person name="Sim S.B."/>
            <person name="Calla B."/>
            <person name="Hall B."/>
            <person name="DeRego T."/>
            <person name="Geib S.M."/>
        </authorList>
    </citation>
    <scope>NUCLEOTIDE SEQUENCE</scope>
</reference>
<evidence type="ECO:0000313" key="2">
    <source>
        <dbReference type="EMBL" id="JAD11087.1"/>
    </source>
</evidence>